<organism evidence="3 4">
    <name type="scientific">Amnibacterium soli</name>
    <dbReference type="NCBI Taxonomy" id="1282736"/>
    <lineage>
        <taxon>Bacteria</taxon>
        <taxon>Bacillati</taxon>
        <taxon>Actinomycetota</taxon>
        <taxon>Actinomycetes</taxon>
        <taxon>Micrococcales</taxon>
        <taxon>Microbacteriaceae</taxon>
        <taxon>Amnibacterium</taxon>
    </lineage>
</organism>
<feature type="transmembrane region" description="Helical" evidence="1">
    <location>
        <begin position="67"/>
        <end position="92"/>
    </location>
</feature>
<evidence type="ECO:0000313" key="3">
    <source>
        <dbReference type="EMBL" id="GAA4757300.1"/>
    </source>
</evidence>
<comment type="caution">
    <text evidence="3">The sequence shown here is derived from an EMBL/GenBank/DDBJ whole genome shotgun (WGS) entry which is preliminary data.</text>
</comment>
<feature type="transmembrane region" description="Helical" evidence="1">
    <location>
        <begin position="149"/>
        <end position="170"/>
    </location>
</feature>
<accession>A0ABP8ZIS2</accession>
<feature type="transmembrane region" description="Helical" evidence="1">
    <location>
        <begin position="22"/>
        <end position="47"/>
    </location>
</feature>
<feature type="domain" description="DUF1206" evidence="2">
    <location>
        <begin position="26"/>
        <end position="92"/>
    </location>
</feature>
<gene>
    <name evidence="3" type="ORF">GCM10025783_33290</name>
</gene>
<proteinExistence type="predicted"/>
<protein>
    <submittedName>
        <fullName evidence="3">DUF1206 domain-containing protein</fullName>
    </submittedName>
</protein>
<name>A0ABP8ZIS2_9MICO</name>
<dbReference type="InterPro" id="IPR009597">
    <property type="entry name" value="DUF1206"/>
</dbReference>
<dbReference type="RefSeq" id="WP_345482481.1">
    <property type="nucleotide sequence ID" value="NZ_BAABLP010000012.1"/>
</dbReference>
<keyword evidence="1" id="KW-0812">Transmembrane</keyword>
<keyword evidence="1" id="KW-1133">Transmembrane helix</keyword>
<feature type="transmembrane region" description="Helical" evidence="1">
    <location>
        <begin position="241"/>
        <end position="262"/>
    </location>
</feature>
<sequence>MNTRTSSRTAARKVQDSRGLELLVRAGYAASGLVHLLLGYLAVQVALHRGGESDQSGAFTQIAKLPVGGAILWITVVGMFALALWLLIQAVLGIGSSSRKRWARSLVSAGKAVAYGALGATALTFAQGGRSSSSSSTRQASGRLLDLPGGPLLLGLVGVGAVAIGGYLVAKGVRQRFTRDIAVPGGSARRPVIVLGVVGYVAKGIAIAVVGVLFVVAAATVDPTKATGLDGAVRSLAALPFGQVLLVAVGLGLIAFGLYTFVRARLAHV</sequence>
<dbReference type="EMBL" id="BAABLP010000012">
    <property type="protein sequence ID" value="GAA4757300.1"/>
    <property type="molecule type" value="Genomic_DNA"/>
</dbReference>
<evidence type="ECO:0000313" key="4">
    <source>
        <dbReference type="Proteomes" id="UP001500121"/>
    </source>
</evidence>
<reference evidence="4" key="1">
    <citation type="journal article" date="2019" name="Int. J. Syst. Evol. Microbiol.">
        <title>The Global Catalogue of Microorganisms (GCM) 10K type strain sequencing project: providing services to taxonomists for standard genome sequencing and annotation.</title>
        <authorList>
            <consortium name="The Broad Institute Genomics Platform"/>
            <consortium name="The Broad Institute Genome Sequencing Center for Infectious Disease"/>
            <person name="Wu L."/>
            <person name="Ma J."/>
        </authorList>
    </citation>
    <scope>NUCLEOTIDE SEQUENCE [LARGE SCALE GENOMIC DNA]</scope>
    <source>
        <strain evidence="4">JCM 19015</strain>
    </source>
</reference>
<evidence type="ECO:0000259" key="2">
    <source>
        <dbReference type="Pfam" id="PF06724"/>
    </source>
</evidence>
<dbReference type="Proteomes" id="UP001500121">
    <property type="component" value="Unassembled WGS sequence"/>
</dbReference>
<dbReference type="Pfam" id="PF06724">
    <property type="entry name" value="DUF1206"/>
    <property type="match status" value="3"/>
</dbReference>
<keyword evidence="4" id="KW-1185">Reference proteome</keyword>
<feature type="domain" description="DUF1206" evidence="2">
    <location>
        <begin position="109"/>
        <end position="174"/>
    </location>
</feature>
<evidence type="ECO:0000256" key="1">
    <source>
        <dbReference type="SAM" id="Phobius"/>
    </source>
</evidence>
<feature type="domain" description="DUF1206" evidence="2">
    <location>
        <begin position="198"/>
        <end position="266"/>
    </location>
</feature>
<feature type="transmembrane region" description="Helical" evidence="1">
    <location>
        <begin position="191"/>
        <end position="221"/>
    </location>
</feature>
<keyword evidence="1" id="KW-0472">Membrane</keyword>
<feature type="transmembrane region" description="Helical" evidence="1">
    <location>
        <begin position="112"/>
        <end position="129"/>
    </location>
</feature>